<feature type="active site" description="Schiff-base intermediate with substrate; via topaquinone" evidence="6">
    <location>
        <position position="466"/>
    </location>
</feature>
<evidence type="ECO:0000256" key="6">
    <source>
        <dbReference type="PIRSR" id="PIRSR600269-50"/>
    </source>
</evidence>
<dbReference type="SUPFAM" id="SSF54416">
    <property type="entry name" value="Amine oxidase N-terminal region"/>
    <property type="match status" value="2"/>
</dbReference>
<evidence type="ECO:0000256" key="7">
    <source>
        <dbReference type="PIRSR" id="PIRSR600269-51"/>
    </source>
</evidence>
<dbReference type="InterPro" id="IPR049948">
    <property type="entry name" value="Cu_Am_ox_TPQ-bd"/>
</dbReference>
<sequence length="761" mass="86307">MNLKTVLILLALALATILVLVCVLLSGAAKPNHCRSSGHSGQQEKQRQHSNQSLVFSDLTPDEFSQVLDYLKKELRVDFVDADIASPSDNCIYYIDVQFPKKQEVLDYLDRGKHKPKREALAVIFFGNQSDPNITEFVVGPLPKPIYHKDITLLKYKSKLPYYRRPVIGNEYGEMYSLIYKKEFSNAPTFLKNAFGYDGTNFAALTTAPRGFQSGDRSTWFVLFQNVTGSGFYLHPVGLEVLLDHKSLNVSKWNVSKVFYNGVYYANMAHLEEQYKAGNVEVLKLNRVHPDEDIASMKPKAVPSTDIPIQNEPNGPRYSVQNNQVLFQSWSFAFGKNVNSGLRLFDVRFKGERILYELSLQEAIAIYGSNSPGGMITRYIDGSFGIGRFSYELVRGVDCPYLATYVDTHHLIESGSQETNKNSICIFEQNSGVPLRRHYSNLHSMYYGGLANTVLVIRAISTLINYDYVWDFIFYQNGAIETKVHATGYISSSFFFADGLDYGSKVGEHTLGTMHTHFINYKVDLDVGGTRNSFLMQDMTFNTVNVPWESTVQIQRPKLTRQVLETENQASFQLNSAMPRYVHFASNQTNKWGHQRSYRIQISSFAGDYLPEASSVENAMNWARYKLAVTKYKDEESQSSSIFNQNDPWTPTVNFNTFLNNEDIKNQDLVAWITVGFLHIPHAEDIPNTVTAGNAVGFYLRPYNYFNEDPSIYSSDGVYFRSDQDYTTCSINQVACLSKTSSCSPNFPPFTYDGFQKVINL</sequence>
<dbReference type="PANTHER" id="PTHR10638">
    <property type="entry name" value="COPPER AMINE OXIDASE"/>
    <property type="match status" value="1"/>
</dbReference>
<dbReference type="FunCoup" id="A0A6P8PKC2">
    <property type="interactions" value="232"/>
</dbReference>
<dbReference type="Pfam" id="PF01179">
    <property type="entry name" value="Cu_amine_oxid"/>
    <property type="match status" value="1"/>
</dbReference>
<keyword evidence="5 8" id="KW-0186">Copper</keyword>
<protein>
    <recommendedName>
        <fullName evidence="8">Amine oxidase</fullName>
        <ecNumber evidence="8">1.4.3.-</ecNumber>
    </recommendedName>
</protein>
<dbReference type="InterPro" id="IPR036460">
    <property type="entry name" value="Cu_amine_oxidase_C_sf"/>
</dbReference>
<accession>A0A6P8PKC2</accession>
<gene>
    <name evidence="14" type="primary">LOC117347801</name>
</gene>
<keyword evidence="13" id="KW-1185">Reference proteome</keyword>
<dbReference type="InParanoid" id="A0A6P8PKC2"/>
<evidence type="ECO:0000256" key="5">
    <source>
        <dbReference type="ARBA" id="ARBA00023008"/>
    </source>
</evidence>
<organism evidence="13 14">
    <name type="scientific">Geotrypetes seraphini</name>
    <name type="common">Gaboon caecilian</name>
    <name type="synonym">Caecilia seraphini</name>
    <dbReference type="NCBI Taxonomy" id="260995"/>
    <lineage>
        <taxon>Eukaryota</taxon>
        <taxon>Metazoa</taxon>
        <taxon>Chordata</taxon>
        <taxon>Craniata</taxon>
        <taxon>Vertebrata</taxon>
        <taxon>Euteleostomi</taxon>
        <taxon>Amphibia</taxon>
        <taxon>Gymnophiona</taxon>
        <taxon>Geotrypetes</taxon>
    </lineage>
</organism>
<keyword evidence="3 6" id="KW-0801">TPQ</keyword>
<evidence type="ECO:0000256" key="9">
    <source>
        <dbReference type="SAM" id="SignalP"/>
    </source>
</evidence>
<dbReference type="FunFam" id="3.10.450.40:FF:000007">
    <property type="entry name" value="Amine oxidase"/>
    <property type="match status" value="1"/>
</dbReference>
<dbReference type="EC" id="1.4.3.-" evidence="8"/>
<feature type="modified residue" description="2',4',5'-topaquinone" evidence="7">
    <location>
        <position position="466"/>
    </location>
</feature>
<feature type="domain" description="Copper amine oxidase N2-terminal" evidence="11">
    <location>
        <begin position="80"/>
        <end position="147"/>
    </location>
</feature>
<comment type="similarity">
    <text evidence="1 8">Belongs to the copper/topaquinone oxidase family.</text>
</comment>
<proteinExistence type="inferred from homology"/>
<keyword evidence="4 8" id="KW-0560">Oxidoreductase</keyword>
<dbReference type="PROSITE" id="PS01165">
    <property type="entry name" value="COPPER_AMINE_OXID_2"/>
    <property type="match status" value="1"/>
</dbReference>
<feature type="chain" id="PRO_5028175067" description="Amine oxidase" evidence="9">
    <location>
        <begin position="30"/>
        <end position="761"/>
    </location>
</feature>
<evidence type="ECO:0000256" key="4">
    <source>
        <dbReference type="ARBA" id="ARBA00023002"/>
    </source>
</evidence>
<dbReference type="InterPro" id="IPR015798">
    <property type="entry name" value="Cu_amine_oxidase_C"/>
</dbReference>
<comment type="PTM">
    <text evidence="7 8">Topaquinone (TPQ) is generated by copper-dependent autoxidation of a specific tyrosyl residue.</text>
</comment>
<dbReference type="GO" id="GO:0009308">
    <property type="term" value="P:amine metabolic process"/>
    <property type="evidence" value="ECO:0007669"/>
    <property type="project" value="UniProtKB-UniRule"/>
</dbReference>
<feature type="active site" description="Proton acceptor" evidence="6">
    <location>
        <position position="381"/>
    </location>
</feature>
<dbReference type="OrthoDB" id="5379943at2759"/>
<evidence type="ECO:0000313" key="13">
    <source>
        <dbReference type="Proteomes" id="UP000515159"/>
    </source>
</evidence>
<dbReference type="Pfam" id="PF02727">
    <property type="entry name" value="Cu_amine_oxidN2"/>
    <property type="match status" value="1"/>
</dbReference>
<evidence type="ECO:0000259" key="10">
    <source>
        <dbReference type="Pfam" id="PF01179"/>
    </source>
</evidence>
<dbReference type="PROSITE" id="PS01164">
    <property type="entry name" value="COPPER_AMINE_OXID_1"/>
    <property type="match status" value="1"/>
</dbReference>
<dbReference type="GO" id="GO:0048038">
    <property type="term" value="F:quinone binding"/>
    <property type="evidence" value="ECO:0007669"/>
    <property type="project" value="InterPro"/>
</dbReference>
<dbReference type="Pfam" id="PF02728">
    <property type="entry name" value="Cu_amine_oxidN3"/>
    <property type="match status" value="1"/>
</dbReference>
<dbReference type="GO" id="GO:0005886">
    <property type="term" value="C:plasma membrane"/>
    <property type="evidence" value="ECO:0007669"/>
    <property type="project" value="TreeGrafter"/>
</dbReference>
<feature type="domain" description="Copper amine oxidase catalytic" evidence="10">
    <location>
        <begin position="311"/>
        <end position="712"/>
    </location>
</feature>
<feature type="domain" description="Copper amine oxidase N3-terminal" evidence="12">
    <location>
        <begin position="165"/>
        <end position="262"/>
    </location>
</feature>
<dbReference type="InterPro" id="IPR015800">
    <property type="entry name" value="Cu_amine_oxidase_N2"/>
</dbReference>
<comment type="cofactor">
    <cofactor evidence="8">
        <name>Cu cation</name>
        <dbReference type="ChEBI" id="CHEBI:23378"/>
    </cofactor>
    <text evidence="8">Contains 1 topaquinone per subunit.</text>
</comment>
<dbReference type="FunFam" id="3.10.450.40:FF:000001">
    <property type="entry name" value="Amine oxidase"/>
    <property type="match status" value="1"/>
</dbReference>
<evidence type="ECO:0000313" key="14">
    <source>
        <dbReference type="RefSeq" id="XP_033775078.1"/>
    </source>
</evidence>
<keyword evidence="2 8" id="KW-0479">Metal-binding</keyword>
<evidence type="ECO:0000256" key="8">
    <source>
        <dbReference type="RuleBase" id="RU000672"/>
    </source>
</evidence>
<dbReference type="InterPro" id="IPR049947">
    <property type="entry name" value="Cu_Am_Ox_Cu-bd"/>
</dbReference>
<dbReference type="SUPFAM" id="SSF49998">
    <property type="entry name" value="Amine oxidase catalytic domain"/>
    <property type="match status" value="1"/>
</dbReference>
<feature type="signal peptide" evidence="9">
    <location>
        <begin position="1"/>
        <end position="29"/>
    </location>
</feature>
<dbReference type="InterPro" id="IPR000269">
    <property type="entry name" value="Cu_amine_oxidase"/>
</dbReference>
<name>A0A6P8PKC2_GEOSA</name>
<reference evidence="14" key="1">
    <citation type="submission" date="2025-08" db="UniProtKB">
        <authorList>
            <consortium name="RefSeq"/>
        </authorList>
    </citation>
    <scope>IDENTIFICATION</scope>
</reference>
<evidence type="ECO:0000256" key="3">
    <source>
        <dbReference type="ARBA" id="ARBA00022772"/>
    </source>
</evidence>
<evidence type="ECO:0000256" key="2">
    <source>
        <dbReference type="ARBA" id="ARBA00022723"/>
    </source>
</evidence>
<dbReference type="GO" id="GO:0008131">
    <property type="term" value="F:primary methylamine oxidase activity"/>
    <property type="evidence" value="ECO:0007669"/>
    <property type="project" value="InterPro"/>
</dbReference>
<keyword evidence="9" id="KW-0732">Signal</keyword>
<evidence type="ECO:0000256" key="1">
    <source>
        <dbReference type="ARBA" id="ARBA00007983"/>
    </source>
</evidence>
<dbReference type="InterPro" id="IPR016182">
    <property type="entry name" value="Cu_amine_oxidase_N-reg"/>
</dbReference>
<dbReference type="AlphaFoldDB" id="A0A6P8PKC2"/>
<dbReference type="KEGG" id="gsh:117347801"/>
<dbReference type="Proteomes" id="UP000515159">
    <property type="component" value="Chromosome 13"/>
</dbReference>
<dbReference type="GeneID" id="117347801"/>
<dbReference type="RefSeq" id="XP_033775078.1">
    <property type="nucleotide sequence ID" value="XM_033919187.1"/>
</dbReference>
<dbReference type="GO" id="GO:0005507">
    <property type="term" value="F:copper ion binding"/>
    <property type="evidence" value="ECO:0007669"/>
    <property type="project" value="InterPro"/>
</dbReference>
<dbReference type="PANTHER" id="PTHR10638:SF4">
    <property type="entry name" value="RETINA-SPECIFIC COPPER AMINE OXIDASE"/>
    <property type="match status" value="1"/>
</dbReference>
<dbReference type="Gene3D" id="3.10.450.40">
    <property type="match status" value="2"/>
</dbReference>
<dbReference type="PRINTS" id="PR00766">
    <property type="entry name" value="CUDAOXIDASE"/>
</dbReference>
<evidence type="ECO:0000259" key="12">
    <source>
        <dbReference type="Pfam" id="PF02728"/>
    </source>
</evidence>
<dbReference type="InterPro" id="IPR015802">
    <property type="entry name" value="Cu_amine_oxidase_N3"/>
</dbReference>
<evidence type="ECO:0000259" key="11">
    <source>
        <dbReference type="Pfam" id="PF02727"/>
    </source>
</evidence>
<dbReference type="Gene3D" id="2.70.98.20">
    <property type="entry name" value="Copper amine oxidase, catalytic domain"/>
    <property type="match status" value="1"/>
</dbReference>
<dbReference type="FunFam" id="2.70.98.20:FF:000002">
    <property type="entry name" value="Amine oxidase"/>
    <property type="match status" value="1"/>
</dbReference>